<dbReference type="HOGENOM" id="CLU_098943_0_0_5"/>
<organism evidence="4 5">
    <name type="scientific">Rickettsia amblyommatis (strain GAT-30V)</name>
    <name type="common">Rickettsia amblyommii</name>
    <dbReference type="NCBI Taxonomy" id="1105111"/>
    <lineage>
        <taxon>Bacteria</taxon>
        <taxon>Pseudomonadati</taxon>
        <taxon>Pseudomonadota</taxon>
        <taxon>Alphaproteobacteria</taxon>
        <taxon>Rickettsiales</taxon>
        <taxon>Rickettsiaceae</taxon>
        <taxon>Rickettsieae</taxon>
        <taxon>Rickettsia</taxon>
        <taxon>spotted fever group</taxon>
    </lineage>
</organism>
<protein>
    <submittedName>
        <fullName evidence="4">RND family transporter membrane-fusion protein</fullName>
    </submittedName>
</protein>
<reference evidence="4 5" key="2">
    <citation type="journal article" date="2016" name="Int. J. Syst. Evol. Microbiol.">
        <title>Rickettsia amblyommatis sp. nov., a spotted fever group Rickettsia associated with multiple species of Amblyomma ticks in North, Central and South America.</title>
        <authorList>
            <person name="Karpathy S.E."/>
            <person name="Slater K.S."/>
            <person name="Goldsmith C.S."/>
            <person name="Nicholson W.L."/>
            <person name="Paddock C.D."/>
        </authorList>
    </citation>
    <scope>NUCLEOTIDE SEQUENCE [LARGE SCALE GENOMIC DNA]</scope>
    <source>
        <strain evidence="4 5">GAT-30V</strain>
    </source>
</reference>
<reference evidence="5" key="1">
    <citation type="submission" date="2012-02" db="EMBL/GenBank/DDBJ databases">
        <title>Complete genome sequence of Candidatus Rickettsia amblyommii strain GAT-30V.</title>
        <authorList>
            <person name="Johnson S.L."/>
            <person name="Munk A.C."/>
            <person name="Han S."/>
            <person name="Bruce D.C."/>
            <person name="Dasch G.A."/>
        </authorList>
    </citation>
    <scope>NUCLEOTIDE SEQUENCE [LARGE SCALE GENOMIC DNA]</scope>
    <source>
        <strain evidence="5">GAT-30V</strain>
    </source>
</reference>
<name>H8K581_RICAG</name>
<dbReference type="Pfam" id="PF25917">
    <property type="entry name" value="BSH_RND"/>
    <property type="match status" value="1"/>
</dbReference>
<evidence type="ECO:0000259" key="2">
    <source>
        <dbReference type="Pfam" id="PF25876"/>
    </source>
</evidence>
<dbReference type="GO" id="GO:1990281">
    <property type="term" value="C:efflux pump complex"/>
    <property type="evidence" value="ECO:0007669"/>
    <property type="project" value="TreeGrafter"/>
</dbReference>
<dbReference type="KEGG" id="ram:MCE_03760"/>
<gene>
    <name evidence="4" type="ordered locus">MCE_03760</name>
</gene>
<sequence>MIELAGVAETYQSADIQSQVMGQILSVNFDNGQEVKAGDLLYEIDSRPFHNQSQQAQANLLSDTYNLEDAIKEEARYRALYEGKAVSEEQYLQMLTNMNMLRATMERDKAIIADANLQIEYSKIVTPFDGKLSESNVDIGDLVSPDFVSLVTINTISPIYVSFSIPEKYLDRI</sequence>
<evidence type="ECO:0000259" key="3">
    <source>
        <dbReference type="Pfam" id="PF25917"/>
    </source>
</evidence>
<dbReference type="STRING" id="1105111.MCE_03760"/>
<feature type="domain" description="Multidrug resistance protein MdtA-like alpha-helical hairpin" evidence="2">
    <location>
        <begin position="53"/>
        <end position="122"/>
    </location>
</feature>
<evidence type="ECO:0000313" key="4">
    <source>
        <dbReference type="EMBL" id="AFC69675.1"/>
    </source>
</evidence>
<dbReference type="InterPro" id="IPR058625">
    <property type="entry name" value="MdtA-like_BSH"/>
</dbReference>
<dbReference type="EMBL" id="CP003334">
    <property type="protein sequence ID" value="AFC69675.1"/>
    <property type="molecule type" value="Genomic_DNA"/>
</dbReference>
<dbReference type="GO" id="GO:0015562">
    <property type="term" value="F:efflux transmembrane transporter activity"/>
    <property type="evidence" value="ECO:0007669"/>
    <property type="project" value="TreeGrafter"/>
</dbReference>
<dbReference type="AlphaFoldDB" id="H8K581"/>
<feature type="domain" description="Multidrug resistance protein MdtA-like barrel-sandwich hybrid" evidence="3">
    <location>
        <begin position="13"/>
        <end position="144"/>
    </location>
</feature>
<evidence type="ECO:0000313" key="5">
    <source>
        <dbReference type="Proteomes" id="UP000008005"/>
    </source>
</evidence>
<dbReference type="InterPro" id="IPR058624">
    <property type="entry name" value="MdtA-like_HH"/>
</dbReference>
<dbReference type="PANTHER" id="PTHR30469">
    <property type="entry name" value="MULTIDRUG RESISTANCE PROTEIN MDTA"/>
    <property type="match status" value="1"/>
</dbReference>
<dbReference type="PANTHER" id="PTHR30469:SF36">
    <property type="entry name" value="BLL3903 PROTEIN"/>
    <property type="match status" value="1"/>
</dbReference>
<dbReference type="InterPro" id="IPR006143">
    <property type="entry name" value="RND_pump_MFP"/>
</dbReference>
<dbReference type="Pfam" id="PF25876">
    <property type="entry name" value="HH_MFP_RND"/>
    <property type="match status" value="1"/>
</dbReference>
<evidence type="ECO:0000256" key="1">
    <source>
        <dbReference type="ARBA" id="ARBA00009477"/>
    </source>
</evidence>
<proteinExistence type="inferred from homology"/>
<comment type="similarity">
    <text evidence="1">Belongs to the membrane fusion protein (MFP) (TC 8.A.1) family.</text>
</comment>
<dbReference type="Gene3D" id="1.10.287.470">
    <property type="entry name" value="Helix hairpin bin"/>
    <property type="match status" value="1"/>
</dbReference>
<dbReference type="RefSeq" id="WP_014392194.1">
    <property type="nucleotide sequence ID" value="NC_017028.1"/>
</dbReference>
<dbReference type="Proteomes" id="UP000008005">
    <property type="component" value="Chromosome"/>
</dbReference>
<accession>H8K581</accession>
<dbReference type="Gene3D" id="2.40.50.100">
    <property type="match status" value="1"/>
</dbReference>
<dbReference type="NCBIfam" id="TIGR01730">
    <property type="entry name" value="RND_mfp"/>
    <property type="match status" value="1"/>
</dbReference>
<dbReference type="SUPFAM" id="SSF111369">
    <property type="entry name" value="HlyD-like secretion proteins"/>
    <property type="match status" value="1"/>
</dbReference>